<protein>
    <submittedName>
        <fullName evidence="1">Uncharacterized protein</fullName>
    </submittedName>
</protein>
<reference evidence="1" key="2">
    <citation type="submission" date="2015-03" db="EMBL/GenBank/DDBJ databases">
        <authorList>
            <person name="Chow C.-E.T."/>
            <person name="Winget D.M."/>
            <person name="White R.A.III."/>
            <person name="Hallam S.J."/>
            <person name="Suttle C.A."/>
        </authorList>
    </citation>
    <scope>NUCLEOTIDE SEQUENCE</scope>
    <source>
        <strain evidence="1">Oxic1_7</strain>
    </source>
</reference>
<reference evidence="1" key="1">
    <citation type="journal article" date="2015" name="Front. Microbiol.">
        <title>Combining genomic sequencing methods to explore viral diversity and reveal potential virus-host interactions.</title>
        <authorList>
            <person name="Chow C.E."/>
            <person name="Winget D.M."/>
            <person name="White R.A.III."/>
            <person name="Hallam S.J."/>
            <person name="Suttle C.A."/>
        </authorList>
    </citation>
    <scope>NUCLEOTIDE SEQUENCE</scope>
    <source>
        <strain evidence="1">Oxic1_7</strain>
    </source>
</reference>
<evidence type="ECO:0000313" key="1">
    <source>
        <dbReference type="EMBL" id="AKH48302.1"/>
    </source>
</evidence>
<proteinExistence type="predicted"/>
<dbReference type="EMBL" id="KR029602">
    <property type="protein sequence ID" value="AKH48302.1"/>
    <property type="molecule type" value="Genomic_DNA"/>
</dbReference>
<sequence>MVFLDINKKVWIIKDLEIPVIEDTPMKEMKWFRDKVKWAAEREEKGDITQTQALSADDEWWEKTCQVGLGKSMEDILDTGISEPDFRELMAEVYTFLANLGTIEKAKLYALYDPEILKRENKPTETTQNSKS</sequence>
<organism evidence="1">
    <name type="scientific">uncultured marine virus</name>
    <dbReference type="NCBI Taxonomy" id="186617"/>
    <lineage>
        <taxon>Viruses</taxon>
        <taxon>environmental samples</taxon>
    </lineage>
</organism>
<name>A0A0F7LA86_9VIRU</name>
<accession>A0A0F7LA86</accession>